<name>A0A392SNX0_9FABA</name>
<keyword evidence="3" id="KW-1185">Reference proteome</keyword>
<protein>
    <submittedName>
        <fullName evidence="2">Uncharacterized protein</fullName>
    </submittedName>
</protein>
<reference evidence="2 3" key="1">
    <citation type="journal article" date="2018" name="Front. Plant Sci.">
        <title>Red Clover (Trifolium pratense) and Zigzag Clover (T. medium) - A Picture of Genomic Similarities and Differences.</title>
        <authorList>
            <person name="Dluhosova J."/>
            <person name="Istvanek J."/>
            <person name="Nedelnik J."/>
            <person name="Repkova J."/>
        </authorList>
    </citation>
    <scope>NUCLEOTIDE SEQUENCE [LARGE SCALE GENOMIC DNA]</scope>
    <source>
        <strain evidence="3">cv. 10/8</strain>
        <tissue evidence="2">Leaf</tissue>
    </source>
</reference>
<feature type="non-terminal residue" evidence="2">
    <location>
        <position position="101"/>
    </location>
</feature>
<evidence type="ECO:0000256" key="1">
    <source>
        <dbReference type="SAM" id="MobiDB-lite"/>
    </source>
</evidence>
<evidence type="ECO:0000313" key="3">
    <source>
        <dbReference type="Proteomes" id="UP000265520"/>
    </source>
</evidence>
<dbReference type="Proteomes" id="UP000265520">
    <property type="component" value="Unassembled WGS sequence"/>
</dbReference>
<feature type="compositionally biased region" description="Basic and acidic residues" evidence="1">
    <location>
        <begin position="21"/>
        <end position="37"/>
    </location>
</feature>
<proteinExistence type="predicted"/>
<sequence length="101" mass="11013">MSRSSSIQEENIDGSGGELQHGSEECEEHGSDSGESCRRLPGIELAVVLLATNVNSGQSGVRVLMEEHVLLEVESPLDPREDHDCKVMEAKKLIEIQQELG</sequence>
<organism evidence="2 3">
    <name type="scientific">Trifolium medium</name>
    <dbReference type="NCBI Taxonomy" id="97028"/>
    <lineage>
        <taxon>Eukaryota</taxon>
        <taxon>Viridiplantae</taxon>
        <taxon>Streptophyta</taxon>
        <taxon>Embryophyta</taxon>
        <taxon>Tracheophyta</taxon>
        <taxon>Spermatophyta</taxon>
        <taxon>Magnoliopsida</taxon>
        <taxon>eudicotyledons</taxon>
        <taxon>Gunneridae</taxon>
        <taxon>Pentapetalae</taxon>
        <taxon>rosids</taxon>
        <taxon>fabids</taxon>
        <taxon>Fabales</taxon>
        <taxon>Fabaceae</taxon>
        <taxon>Papilionoideae</taxon>
        <taxon>50 kb inversion clade</taxon>
        <taxon>NPAAA clade</taxon>
        <taxon>Hologalegina</taxon>
        <taxon>IRL clade</taxon>
        <taxon>Trifolieae</taxon>
        <taxon>Trifolium</taxon>
    </lineage>
</organism>
<dbReference type="AlphaFoldDB" id="A0A392SNX0"/>
<evidence type="ECO:0000313" key="2">
    <source>
        <dbReference type="EMBL" id="MCI50112.1"/>
    </source>
</evidence>
<feature type="region of interest" description="Disordered" evidence="1">
    <location>
        <begin position="1"/>
        <end position="37"/>
    </location>
</feature>
<accession>A0A392SNX0</accession>
<dbReference type="EMBL" id="LXQA010411591">
    <property type="protein sequence ID" value="MCI50112.1"/>
    <property type="molecule type" value="Genomic_DNA"/>
</dbReference>
<comment type="caution">
    <text evidence="2">The sequence shown here is derived from an EMBL/GenBank/DDBJ whole genome shotgun (WGS) entry which is preliminary data.</text>
</comment>